<reference evidence="4" key="1">
    <citation type="journal article" date="2023" name="G3 (Bethesda)">
        <title>Whole genome assemblies of Zophobas morio and Tenebrio molitor.</title>
        <authorList>
            <person name="Kaur S."/>
            <person name="Stinson S.A."/>
            <person name="diCenzo G.C."/>
        </authorList>
    </citation>
    <scope>NUCLEOTIDE SEQUENCE</scope>
    <source>
        <strain evidence="4">QUZm001</strain>
    </source>
</reference>
<dbReference type="Pfam" id="PF02469">
    <property type="entry name" value="Fasciclin"/>
    <property type="match status" value="3"/>
</dbReference>
<protein>
    <recommendedName>
        <fullName evidence="3">FAS1 domain-containing protein</fullName>
    </recommendedName>
</protein>
<dbReference type="PANTHER" id="PTHR10900">
    <property type="entry name" value="PERIOSTIN-RELATED"/>
    <property type="match status" value="1"/>
</dbReference>
<feature type="signal peptide" evidence="2">
    <location>
        <begin position="1"/>
        <end position="19"/>
    </location>
</feature>
<dbReference type="InterPro" id="IPR036378">
    <property type="entry name" value="FAS1_dom_sf"/>
</dbReference>
<feature type="domain" description="FAS1" evidence="3">
    <location>
        <begin position="354"/>
        <end position="484"/>
    </location>
</feature>
<dbReference type="PROSITE" id="PS50213">
    <property type="entry name" value="FAS1"/>
    <property type="match status" value="3"/>
</dbReference>
<dbReference type="InterPro" id="IPR000782">
    <property type="entry name" value="FAS1_domain"/>
</dbReference>
<feature type="domain" description="FAS1" evidence="3">
    <location>
        <begin position="190"/>
        <end position="321"/>
    </location>
</feature>
<dbReference type="EMBL" id="JALNTZ010000004">
    <property type="protein sequence ID" value="KAJ3654059.1"/>
    <property type="molecule type" value="Genomic_DNA"/>
</dbReference>
<evidence type="ECO:0000313" key="4">
    <source>
        <dbReference type="EMBL" id="KAJ3654059.1"/>
    </source>
</evidence>
<organism evidence="4 5">
    <name type="scientific">Zophobas morio</name>
    <dbReference type="NCBI Taxonomy" id="2755281"/>
    <lineage>
        <taxon>Eukaryota</taxon>
        <taxon>Metazoa</taxon>
        <taxon>Ecdysozoa</taxon>
        <taxon>Arthropoda</taxon>
        <taxon>Hexapoda</taxon>
        <taxon>Insecta</taxon>
        <taxon>Pterygota</taxon>
        <taxon>Neoptera</taxon>
        <taxon>Endopterygota</taxon>
        <taxon>Coleoptera</taxon>
        <taxon>Polyphaga</taxon>
        <taxon>Cucujiformia</taxon>
        <taxon>Tenebrionidae</taxon>
        <taxon>Zophobas</taxon>
    </lineage>
</organism>
<dbReference type="FunFam" id="2.30.180.10:FF:000037">
    <property type="entry name" value="Uncharacterized protein, isoform A"/>
    <property type="match status" value="1"/>
</dbReference>
<evidence type="ECO:0000256" key="1">
    <source>
        <dbReference type="SAM" id="MobiDB-lite"/>
    </source>
</evidence>
<dbReference type="SUPFAM" id="SSF82153">
    <property type="entry name" value="FAS1 domain"/>
    <property type="match status" value="3"/>
</dbReference>
<keyword evidence="5" id="KW-1185">Reference proteome</keyword>
<dbReference type="PANTHER" id="PTHR10900:SF124">
    <property type="entry name" value="FI05614P"/>
    <property type="match status" value="1"/>
</dbReference>
<dbReference type="Gene3D" id="2.30.180.10">
    <property type="entry name" value="FAS1 domain"/>
    <property type="match status" value="3"/>
</dbReference>
<name>A0AA38II32_9CUCU</name>
<feature type="compositionally biased region" description="Polar residues" evidence="1">
    <location>
        <begin position="539"/>
        <end position="559"/>
    </location>
</feature>
<evidence type="ECO:0000256" key="2">
    <source>
        <dbReference type="SAM" id="SignalP"/>
    </source>
</evidence>
<keyword evidence="2" id="KW-0732">Signal</keyword>
<feature type="chain" id="PRO_5041417306" description="FAS1 domain-containing protein" evidence="2">
    <location>
        <begin position="20"/>
        <end position="559"/>
    </location>
</feature>
<dbReference type="InterPro" id="IPR050904">
    <property type="entry name" value="Adhesion/Biosynth-related"/>
</dbReference>
<evidence type="ECO:0000313" key="5">
    <source>
        <dbReference type="Proteomes" id="UP001168821"/>
    </source>
</evidence>
<dbReference type="AlphaFoldDB" id="A0AA38II32"/>
<feature type="region of interest" description="Disordered" evidence="1">
    <location>
        <begin position="537"/>
        <end position="559"/>
    </location>
</feature>
<dbReference type="Proteomes" id="UP001168821">
    <property type="component" value="Unassembled WGS sequence"/>
</dbReference>
<accession>A0AA38II32</accession>
<gene>
    <name evidence="4" type="ORF">Zmor_013273</name>
</gene>
<proteinExistence type="predicted"/>
<dbReference type="FunFam" id="2.30.180.10:FF:000067">
    <property type="entry name" value="Transforming growth factor-beta-induced protein ig-h3"/>
    <property type="match status" value="1"/>
</dbReference>
<dbReference type="SMART" id="SM00554">
    <property type="entry name" value="FAS1"/>
    <property type="match status" value="3"/>
</dbReference>
<feature type="domain" description="FAS1" evidence="3">
    <location>
        <begin position="26"/>
        <end position="153"/>
    </location>
</feature>
<sequence length="559" mass="61915">MPTGFLLLLLAALAAACHALLELPDTSGIDGQLTANLGVDHFFSLWLVFNNDDVKTSGEPFTILAPQNSATKRAENLLQQPELVKQLLLDHVVLGSRIDLTNVTDDASFKTLGGRTVHVRHIKDGKLKANDANIVERKVEVPNGLLVVLDNYLFPEEQVAKKSPTQGKLVDIANFAPSEDAKNQSNTTFVENVMEVLSFLKSGVRVFQHFLSRSNVSKLLEDGEEYTVFVPTDHAFQRWHPIDWGFYPFSVPEFTESIIINHFVKGRLKQDTIKDGQVVTTLGGREIVFKKTPNLSVNGAMVVKGDTPVSRGNIMFIGEVLFVSEAVVSKLHQQHRDKETPPLLAFPWFGAQFLSHAFLALERDKRFTHITRFLNLADLAPHVSGTGYTFFVPTDTAFEELGLDKMPDNYLSTGDGLQILLNHFVKGRLYDKDLKDEIELTTLGNKTIVIKRTKDKVKVNDATIVESEVFVYNLGTMFYIDKVLFTSANSLPPTSTELVMTIKPTTTSDFTTASEIELVPDEIAEEAGSLPDVLFADGTATTDETSPTVKSTTQKATIK</sequence>
<comment type="caution">
    <text evidence="4">The sequence shown here is derived from an EMBL/GenBank/DDBJ whole genome shotgun (WGS) entry which is preliminary data.</text>
</comment>
<evidence type="ECO:0000259" key="3">
    <source>
        <dbReference type="PROSITE" id="PS50213"/>
    </source>
</evidence>